<dbReference type="SUPFAM" id="SSF82051">
    <property type="entry name" value="Obg GTP-binding protein N-terminal domain"/>
    <property type="match status" value="1"/>
</dbReference>
<dbReference type="Pfam" id="PF09269">
    <property type="entry name" value="DUF1967"/>
    <property type="match status" value="1"/>
</dbReference>
<feature type="domain" description="Obg" evidence="12">
    <location>
        <begin position="1"/>
        <end position="157"/>
    </location>
</feature>
<dbReference type="InterPro" id="IPR006169">
    <property type="entry name" value="GTP1_OBG_dom"/>
</dbReference>
<keyword evidence="7 9" id="KW-0460">Magnesium</keyword>
<evidence type="ECO:0000256" key="7">
    <source>
        <dbReference type="ARBA" id="ARBA00022842"/>
    </source>
</evidence>
<dbReference type="NCBIfam" id="NF008956">
    <property type="entry name" value="PRK12299.1"/>
    <property type="match status" value="1"/>
</dbReference>
<evidence type="ECO:0000259" key="12">
    <source>
        <dbReference type="PROSITE" id="PS51883"/>
    </source>
</evidence>
<keyword evidence="5 9" id="KW-0547">Nucleotide-binding</keyword>
<feature type="domain" description="OBG-type G" evidence="10">
    <location>
        <begin position="158"/>
        <end position="328"/>
    </location>
</feature>
<dbReference type="InterPro" id="IPR027417">
    <property type="entry name" value="P-loop_NTPase"/>
</dbReference>
<evidence type="ECO:0000259" key="11">
    <source>
        <dbReference type="PROSITE" id="PS51881"/>
    </source>
</evidence>
<dbReference type="PANTHER" id="PTHR11702">
    <property type="entry name" value="DEVELOPMENTALLY REGULATED GTP-BINDING PROTEIN-RELATED"/>
    <property type="match status" value="1"/>
</dbReference>
<protein>
    <recommendedName>
        <fullName evidence="9">GTPase Obg</fullName>
        <ecNumber evidence="9">3.6.5.-</ecNumber>
    </recommendedName>
    <alternativeName>
        <fullName evidence="9">GTP-binding protein Obg</fullName>
    </alternativeName>
</protein>
<dbReference type="InterPro" id="IPR036726">
    <property type="entry name" value="GTP1_OBG_dom_sf"/>
</dbReference>
<dbReference type="Pfam" id="PF01926">
    <property type="entry name" value="MMR_HSR1"/>
    <property type="match status" value="1"/>
</dbReference>
<evidence type="ECO:0000256" key="6">
    <source>
        <dbReference type="ARBA" id="ARBA00022801"/>
    </source>
</evidence>
<keyword evidence="3 9" id="KW-0963">Cytoplasm</keyword>
<keyword evidence="4 9" id="KW-0479">Metal-binding</keyword>
<dbReference type="PROSITE" id="PS51710">
    <property type="entry name" value="G_OBG"/>
    <property type="match status" value="1"/>
</dbReference>
<dbReference type="Proteomes" id="UP000823960">
    <property type="component" value="Unassembled WGS sequence"/>
</dbReference>
<dbReference type="NCBIfam" id="TIGR02729">
    <property type="entry name" value="Obg_CgtA"/>
    <property type="match status" value="1"/>
</dbReference>
<dbReference type="InterPro" id="IPR015349">
    <property type="entry name" value="OCT_dom"/>
</dbReference>
<dbReference type="GO" id="GO:0000287">
    <property type="term" value="F:magnesium ion binding"/>
    <property type="evidence" value="ECO:0007669"/>
    <property type="project" value="InterPro"/>
</dbReference>
<evidence type="ECO:0000256" key="8">
    <source>
        <dbReference type="ARBA" id="ARBA00023134"/>
    </source>
</evidence>
<dbReference type="NCBIfam" id="TIGR03595">
    <property type="entry name" value="Obg_CgtA_exten"/>
    <property type="match status" value="1"/>
</dbReference>
<dbReference type="EMBL" id="DVOL01000070">
    <property type="protein sequence ID" value="HIV11052.1"/>
    <property type="molecule type" value="Genomic_DNA"/>
</dbReference>
<feature type="binding site" evidence="9">
    <location>
        <position position="171"/>
    </location>
    <ligand>
        <name>Mg(2+)</name>
        <dbReference type="ChEBI" id="CHEBI:18420"/>
    </ligand>
</feature>
<dbReference type="GO" id="GO:0005525">
    <property type="term" value="F:GTP binding"/>
    <property type="evidence" value="ECO:0007669"/>
    <property type="project" value="UniProtKB-UniRule"/>
</dbReference>
<feature type="binding site" evidence="9">
    <location>
        <begin position="211"/>
        <end position="214"/>
    </location>
    <ligand>
        <name>GTP</name>
        <dbReference type="ChEBI" id="CHEBI:37565"/>
    </ligand>
</feature>
<keyword evidence="8 9" id="KW-0342">GTP-binding</keyword>
<dbReference type="NCBIfam" id="NF008954">
    <property type="entry name" value="PRK12296.1"/>
    <property type="match status" value="1"/>
</dbReference>
<feature type="binding site" evidence="9">
    <location>
        <begin position="164"/>
        <end position="171"/>
    </location>
    <ligand>
        <name>GTP</name>
        <dbReference type="ChEBI" id="CHEBI:37565"/>
    </ligand>
</feature>
<comment type="subcellular location">
    <subcellularLocation>
        <location evidence="9">Cytoplasm</location>
    </subcellularLocation>
</comment>
<comment type="function">
    <text evidence="9">An essential GTPase which binds GTP, GDP and possibly (p)ppGpp with moderate affinity, with high nucleotide exchange rates and a fairly low GTP hydrolysis rate. Plays a role in control of the cell cycle, stress response, ribosome biogenesis and in those bacteria that undergo differentiation, in morphogenesis control.</text>
</comment>
<dbReference type="GO" id="GO:0042254">
    <property type="term" value="P:ribosome biogenesis"/>
    <property type="evidence" value="ECO:0007669"/>
    <property type="project" value="UniProtKB-UniRule"/>
</dbReference>
<dbReference type="FunFam" id="2.70.210.12:FF:000001">
    <property type="entry name" value="GTPase Obg"/>
    <property type="match status" value="1"/>
</dbReference>
<dbReference type="CDD" id="cd01898">
    <property type="entry name" value="Obg"/>
    <property type="match status" value="1"/>
</dbReference>
<dbReference type="InterPro" id="IPR036346">
    <property type="entry name" value="GTP-bd_prot_GTP1/OBG_C_sf"/>
</dbReference>
<dbReference type="Pfam" id="PF01018">
    <property type="entry name" value="GTP1_OBG"/>
    <property type="match status" value="1"/>
</dbReference>
<evidence type="ECO:0000259" key="10">
    <source>
        <dbReference type="PROSITE" id="PS51710"/>
    </source>
</evidence>
<dbReference type="GO" id="GO:0005737">
    <property type="term" value="C:cytoplasm"/>
    <property type="evidence" value="ECO:0007669"/>
    <property type="project" value="UniProtKB-SubCell"/>
</dbReference>
<evidence type="ECO:0000256" key="5">
    <source>
        <dbReference type="ARBA" id="ARBA00022741"/>
    </source>
</evidence>
<feature type="domain" description="OCT" evidence="11">
    <location>
        <begin position="347"/>
        <end position="424"/>
    </location>
</feature>
<reference evidence="13" key="1">
    <citation type="submission" date="2020-10" db="EMBL/GenBank/DDBJ databases">
        <authorList>
            <person name="Gilroy R."/>
        </authorList>
    </citation>
    <scope>NUCLEOTIDE SEQUENCE</scope>
    <source>
        <strain evidence="13">1370</strain>
    </source>
</reference>
<dbReference type="Gene3D" id="3.30.300.350">
    <property type="entry name" value="GTP-binding protein OBG, C-terminal domain"/>
    <property type="match status" value="1"/>
</dbReference>
<dbReference type="Gene3D" id="2.70.210.12">
    <property type="entry name" value="GTP1/OBG domain"/>
    <property type="match status" value="1"/>
</dbReference>
<evidence type="ECO:0000256" key="9">
    <source>
        <dbReference type="HAMAP-Rule" id="MF_01454"/>
    </source>
</evidence>
<feature type="binding site" evidence="9">
    <location>
        <begin position="309"/>
        <end position="311"/>
    </location>
    <ligand>
        <name>GTP</name>
        <dbReference type="ChEBI" id="CHEBI:37565"/>
    </ligand>
</feature>
<reference evidence="13" key="2">
    <citation type="journal article" date="2021" name="PeerJ">
        <title>Extensive microbial diversity within the chicken gut microbiome revealed by metagenomics and culture.</title>
        <authorList>
            <person name="Gilroy R."/>
            <person name="Ravi A."/>
            <person name="Getino M."/>
            <person name="Pursley I."/>
            <person name="Horton D.L."/>
            <person name="Alikhan N.F."/>
            <person name="Baker D."/>
            <person name="Gharbi K."/>
            <person name="Hall N."/>
            <person name="Watson M."/>
            <person name="Adriaenssens E.M."/>
            <person name="Foster-Nyarko E."/>
            <person name="Jarju S."/>
            <person name="Secka A."/>
            <person name="Antonio M."/>
            <person name="Oren A."/>
            <person name="Chaudhuri R.R."/>
            <person name="La Ragione R."/>
            <person name="Hildebrand F."/>
            <person name="Pallen M.J."/>
        </authorList>
    </citation>
    <scope>NUCLEOTIDE SEQUENCE</scope>
    <source>
        <strain evidence="13">1370</strain>
    </source>
</reference>
<organism evidence="13 14">
    <name type="scientific">Candidatus Faeciplasma avium</name>
    <dbReference type="NCBI Taxonomy" id="2840798"/>
    <lineage>
        <taxon>Bacteria</taxon>
        <taxon>Bacillati</taxon>
        <taxon>Bacillota</taxon>
        <taxon>Clostridia</taxon>
        <taxon>Eubacteriales</taxon>
        <taxon>Oscillospiraceae</taxon>
        <taxon>Oscillospiraceae incertae sedis</taxon>
        <taxon>Candidatus Faeciplasma</taxon>
    </lineage>
</organism>
<comment type="similarity">
    <text evidence="2 9">Belongs to the TRAFAC class OBG-HflX-like GTPase superfamily. OBG GTPase family.</text>
</comment>
<dbReference type="EC" id="3.6.5.-" evidence="9"/>
<dbReference type="PANTHER" id="PTHR11702:SF31">
    <property type="entry name" value="MITOCHONDRIAL RIBOSOME-ASSOCIATED GTPASE 2"/>
    <property type="match status" value="1"/>
</dbReference>
<comment type="cofactor">
    <cofactor evidence="1 9">
        <name>Mg(2+)</name>
        <dbReference type="ChEBI" id="CHEBI:18420"/>
    </cofactor>
</comment>
<dbReference type="Gene3D" id="3.40.50.300">
    <property type="entry name" value="P-loop containing nucleotide triphosphate hydrolases"/>
    <property type="match status" value="1"/>
</dbReference>
<dbReference type="InterPro" id="IPR006074">
    <property type="entry name" value="GTP1-OBG_CS"/>
</dbReference>
<dbReference type="InterPro" id="IPR045086">
    <property type="entry name" value="OBG_GTPase"/>
</dbReference>
<dbReference type="PROSITE" id="PS51883">
    <property type="entry name" value="OBG"/>
    <property type="match status" value="1"/>
</dbReference>
<proteinExistence type="inferred from homology"/>
<comment type="subunit">
    <text evidence="9">Monomer.</text>
</comment>
<dbReference type="InterPro" id="IPR031167">
    <property type="entry name" value="G_OBG"/>
</dbReference>
<dbReference type="PROSITE" id="PS00905">
    <property type="entry name" value="GTP1_OBG"/>
    <property type="match status" value="1"/>
</dbReference>
<dbReference type="GO" id="GO:0003924">
    <property type="term" value="F:GTPase activity"/>
    <property type="evidence" value="ECO:0007669"/>
    <property type="project" value="UniProtKB-UniRule"/>
</dbReference>
<dbReference type="AlphaFoldDB" id="A0A9D1T4A8"/>
<keyword evidence="6 9" id="KW-0378">Hydrolase</keyword>
<dbReference type="InterPro" id="IPR006073">
    <property type="entry name" value="GTP-bd"/>
</dbReference>
<dbReference type="PRINTS" id="PR00326">
    <property type="entry name" value="GTP1OBG"/>
</dbReference>
<name>A0A9D1T4A8_9FIRM</name>
<evidence type="ECO:0000256" key="1">
    <source>
        <dbReference type="ARBA" id="ARBA00001946"/>
    </source>
</evidence>
<dbReference type="SUPFAM" id="SSF102741">
    <property type="entry name" value="Obg GTP-binding protein C-terminal domain"/>
    <property type="match status" value="1"/>
</dbReference>
<feature type="binding site" evidence="9">
    <location>
        <begin position="189"/>
        <end position="193"/>
    </location>
    <ligand>
        <name>GTP</name>
        <dbReference type="ChEBI" id="CHEBI:37565"/>
    </ligand>
</feature>
<dbReference type="NCBIfam" id="NF008955">
    <property type="entry name" value="PRK12297.1"/>
    <property type="match status" value="1"/>
</dbReference>
<dbReference type="InterPro" id="IPR014100">
    <property type="entry name" value="GTP-bd_Obg/CgtA"/>
</dbReference>
<comment type="caution">
    <text evidence="13">The sequence shown here is derived from an EMBL/GenBank/DDBJ whole genome shotgun (WGS) entry which is preliminary data.</text>
</comment>
<dbReference type="HAMAP" id="MF_01454">
    <property type="entry name" value="GTPase_Obg"/>
    <property type="match status" value="1"/>
</dbReference>
<feature type="binding site" evidence="9">
    <location>
        <position position="191"/>
    </location>
    <ligand>
        <name>Mg(2+)</name>
        <dbReference type="ChEBI" id="CHEBI:18420"/>
    </ligand>
</feature>
<gene>
    <name evidence="13" type="primary">obgE</name>
    <name evidence="9" type="synonym">obg</name>
    <name evidence="13" type="ORF">IAD28_05120</name>
</gene>
<evidence type="ECO:0000313" key="13">
    <source>
        <dbReference type="EMBL" id="HIV11052.1"/>
    </source>
</evidence>
<sequence>MFVDEVVITVQAGDGGDGCVSFHREKYVAAGGPDGGDGGKGGDVVFLVDDNLNTLVDFRYKRKYAAMRGADGGPKNSSGKGAEDLIIRVPRGTVVSELSSGRIIADMSGDEPVIIAKGGRGGRGNARFATPTRQIPKFAKPGFKGQRLELKLELRLLADVGLVGFPNVGKSTLISVVSSAKPKIANYHFTTLSPVLGVVRVGDGESFVMADIPGLIEGASDGVGLGHEFLRHIQRCRLIVHVVDVSGSEGRDPIEDFKIINGELKSFSEELSAAPQIVAANKCDLAAPEQLERFEEFITSKGYSLFKISAATTQGTRELVLKAGELLKGLPPIKTFETAGLPEWNPSELSDDKSFEITCDNGVYAVEADWLEGIIRMCDPEDYESLQHLQLVLKSSGIIDRLEELGVRDGDTVAVCGLEFDYIS</sequence>
<feature type="binding site" evidence="9">
    <location>
        <begin position="281"/>
        <end position="284"/>
    </location>
    <ligand>
        <name>GTP</name>
        <dbReference type="ChEBI" id="CHEBI:37565"/>
    </ligand>
</feature>
<accession>A0A9D1T4A8</accession>
<evidence type="ECO:0000256" key="2">
    <source>
        <dbReference type="ARBA" id="ARBA00007699"/>
    </source>
</evidence>
<evidence type="ECO:0000256" key="4">
    <source>
        <dbReference type="ARBA" id="ARBA00022723"/>
    </source>
</evidence>
<dbReference type="PROSITE" id="PS51881">
    <property type="entry name" value="OCT"/>
    <property type="match status" value="1"/>
</dbReference>
<evidence type="ECO:0000256" key="3">
    <source>
        <dbReference type="ARBA" id="ARBA00022490"/>
    </source>
</evidence>
<evidence type="ECO:0000313" key="14">
    <source>
        <dbReference type="Proteomes" id="UP000823960"/>
    </source>
</evidence>
<dbReference type="SUPFAM" id="SSF52540">
    <property type="entry name" value="P-loop containing nucleoside triphosphate hydrolases"/>
    <property type="match status" value="1"/>
</dbReference>